<keyword evidence="4" id="KW-1185">Reference proteome</keyword>
<dbReference type="RefSeq" id="WP_069860110.1">
    <property type="nucleotide sequence ID" value="NZ_BDFE01000020.1"/>
</dbReference>
<evidence type="ECO:0000256" key="1">
    <source>
        <dbReference type="SAM" id="MobiDB-lite"/>
    </source>
</evidence>
<proteinExistence type="predicted"/>
<gene>
    <name evidence="3" type="ORF">DPF_2621</name>
</gene>
<feature type="region of interest" description="Disordered" evidence="1">
    <location>
        <begin position="27"/>
        <end position="64"/>
    </location>
</feature>
<comment type="caution">
    <text evidence="3">The sequence shown here is derived from an EMBL/GenBank/DDBJ whole genome shotgun (WGS) entry which is preliminary data.</text>
</comment>
<keyword evidence="2" id="KW-0732">Signal</keyword>
<reference evidence="4" key="1">
    <citation type="submission" date="2016-06" db="EMBL/GenBank/DDBJ databases">
        <title>Draft genome sequence of Desulfoplanes formicivorans strain Pf12B.</title>
        <authorList>
            <person name="Watanabe M."/>
            <person name="Kojima H."/>
            <person name="Fukui M."/>
        </authorList>
    </citation>
    <scope>NUCLEOTIDE SEQUENCE [LARGE SCALE GENOMIC DNA]</scope>
    <source>
        <strain evidence="4">Pf12B</strain>
    </source>
</reference>
<feature type="chain" id="PRO_5008507650" evidence="2">
    <location>
        <begin position="22"/>
        <end position="88"/>
    </location>
</feature>
<dbReference type="Proteomes" id="UP000095200">
    <property type="component" value="Unassembled WGS sequence"/>
</dbReference>
<name>A0A194AKW4_9BACT</name>
<accession>A0A194AKW4</accession>
<dbReference type="STRING" id="1592317.DPF_2621"/>
<feature type="signal peptide" evidence="2">
    <location>
        <begin position="1"/>
        <end position="21"/>
    </location>
</feature>
<protein>
    <submittedName>
        <fullName evidence="3">Uncharacterized protein</fullName>
    </submittedName>
</protein>
<sequence length="88" mass="9392">MNNLKTGILTCLILALCAVNALGFGSSNGRPQGKHDGPPPEAYTACKDKNKGEKASFTSPRGDTIQGICVKDRQGDRLVLRPDNPPQK</sequence>
<evidence type="ECO:0000313" key="4">
    <source>
        <dbReference type="Proteomes" id="UP000095200"/>
    </source>
</evidence>
<evidence type="ECO:0000256" key="2">
    <source>
        <dbReference type="SAM" id="SignalP"/>
    </source>
</evidence>
<dbReference type="EMBL" id="BDFE01000020">
    <property type="protein sequence ID" value="GAU09885.1"/>
    <property type="molecule type" value="Genomic_DNA"/>
</dbReference>
<organism evidence="3 4">
    <name type="scientific">Desulfoplanes formicivorans</name>
    <dbReference type="NCBI Taxonomy" id="1592317"/>
    <lineage>
        <taxon>Bacteria</taxon>
        <taxon>Pseudomonadati</taxon>
        <taxon>Thermodesulfobacteriota</taxon>
        <taxon>Desulfovibrionia</taxon>
        <taxon>Desulfovibrionales</taxon>
        <taxon>Desulfoplanaceae</taxon>
        <taxon>Desulfoplanes</taxon>
    </lineage>
</organism>
<dbReference type="AlphaFoldDB" id="A0A194AKW4"/>
<evidence type="ECO:0000313" key="3">
    <source>
        <dbReference type="EMBL" id="GAU09885.1"/>
    </source>
</evidence>
<dbReference type="OrthoDB" id="5422614at2"/>